<evidence type="ECO:0000259" key="1">
    <source>
        <dbReference type="Pfam" id="PF06985"/>
    </source>
</evidence>
<dbReference type="EMBL" id="JAGSXJ010000042">
    <property type="protein sequence ID" value="KAH6663557.1"/>
    <property type="molecule type" value="Genomic_DNA"/>
</dbReference>
<reference evidence="2" key="1">
    <citation type="journal article" date="2021" name="Nat. Commun.">
        <title>Genetic determinants of endophytism in the Arabidopsis root mycobiome.</title>
        <authorList>
            <person name="Mesny F."/>
            <person name="Miyauchi S."/>
            <person name="Thiergart T."/>
            <person name="Pickel B."/>
            <person name="Atanasova L."/>
            <person name="Karlsson M."/>
            <person name="Huettel B."/>
            <person name="Barry K.W."/>
            <person name="Haridas S."/>
            <person name="Chen C."/>
            <person name="Bauer D."/>
            <person name="Andreopoulos W."/>
            <person name="Pangilinan J."/>
            <person name="LaButti K."/>
            <person name="Riley R."/>
            <person name="Lipzen A."/>
            <person name="Clum A."/>
            <person name="Drula E."/>
            <person name="Henrissat B."/>
            <person name="Kohler A."/>
            <person name="Grigoriev I.V."/>
            <person name="Martin F.M."/>
            <person name="Hacquard S."/>
        </authorList>
    </citation>
    <scope>NUCLEOTIDE SEQUENCE</scope>
    <source>
        <strain evidence="2">MPI-SDFR-AT-0117</strain>
    </source>
</reference>
<organism evidence="2 3">
    <name type="scientific">Plectosphaerella plurivora</name>
    <dbReference type="NCBI Taxonomy" id="936078"/>
    <lineage>
        <taxon>Eukaryota</taxon>
        <taxon>Fungi</taxon>
        <taxon>Dikarya</taxon>
        <taxon>Ascomycota</taxon>
        <taxon>Pezizomycotina</taxon>
        <taxon>Sordariomycetes</taxon>
        <taxon>Hypocreomycetidae</taxon>
        <taxon>Glomerellales</taxon>
        <taxon>Plectosphaerellaceae</taxon>
        <taxon>Plectosphaerella</taxon>
    </lineage>
</organism>
<dbReference type="OrthoDB" id="5362512at2759"/>
<feature type="domain" description="Heterokaryon incompatibility" evidence="1">
    <location>
        <begin position="252"/>
        <end position="400"/>
    </location>
</feature>
<keyword evidence="3" id="KW-1185">Reference proteome</keyword>
<comment type="caution">
    <text evidence="2">The sequence shown here is derived from an EMBL/GenBank/DDBJ whole genome shotgun (WGS) entry which is preliminary data.</text>
</comment>
<sequence length="704" mass="80238">MANSNLQRKPTPPKWCGFCLFQVPDIAITFGTPEPRVVYRTTRAATQHQGTANTSLSEEGRFDPQSLPSFYNLISVSDFLASISRGCVGCRALWQAFCGKLHPRKWQRHDNDEIIVVLWTLASYAGQHDQLPFIGREFTLKVPIGLDHDHKQGVFLMRAVLACESVDATTHPCAVATPPAPVERRSTGSVESLLMLQNWLENCDKHHYKCINEVNALPDRVLELSRSHSGYGEILVRLVEIKGKDKSIYAPYMCLSHRWGSSTQQHRTTKSNIEKYKDNIPWEWFPRTFQEAAAVTLFLGMRYIWIDSLCIIQDDIDDWREQSTKMCSIYAGARLTIAAVCSLDSQQGLFSTPNITHFDIEDGQTHRYSIRYKFGHREWNGHINRLHHFPLLDRGWVYQERLLSPRVAYFTTHEVRFECFESDECECGYDQVTDNRKLTHRQNLLNQDTEDVRQYWESLVVEYAHLSLTNATDRLPALAGIAEQFGVAHGAHLGRYIVGMWEECLCSQLAWEPEETTKNLDGRHSRPTAYCGPSWSWVSVSGAPIFPETSTLEVSEDKLFITECHIELAGTSPYGAVTHAELTIDALLAEGTLEDMTQLKHSNYEFFDQESNTVLSFWSDYDLRCLDRGFVAFGSRLYAVKTGCSRISPGPTAMFYILILRAVHHHGRTNHGTTKYERIAIAQAPKATVDKLFKDRPRKTITLV</sequence>
<dbReference type="AlphaFoldDB" id="A0A9P9A4W9"/>
<gene>
    <name evidence="2" type="ORF">F5X68DRAFT_61544</name>
</gene>
<evidence type="ECO:0000313" key="3">
    <source>
        <dbReference type="Proteomes" id="UP000770015"/>
    </source>
</evidence>
<name>A0A9P9A4W9_9PEZI</name>
<dbReference type="PANTHER" id="PTHR33112:SF13">
    <property type="entry name" value="HETEROKARYON INCOMPATIBILITY DOMAIN-CONTAINING PROTEIN"/>
    <property type="match status" value="1"/>
</dbReference>
<dbReference type="Pfam" id="PF06985">
    <property type="entry name" value="HET"/>
    <property type="match status" value="1"/>
</dbReference>
<proteinExistence type="predicted"/>
<evidence type="ECO:0000313" key="2">
    <source>
        <dbReference type="EMBL" id="KAH6663557.1"/>
    </source>
</evidence>
<accession>A0A9P9A4W9</accession>
<dbReference type="Proteomes" id="UP000770015">
    <property type="component" value="Unassembled WGS sequence"/>
</dbReference>
<protein>
    <submittedName>
        <fullName evidence="2">Heterokaryon incompatibility protein-domain-containing protein</fullName>
    </submittedName>
</protein>
<dbReference type="PANTHER" id="PTHR33112">
    <property type="entry name" value="DOMAIN PROTEIN, PUTATIVE-RELATED"/>
    <property type="match status" value="1"/>
</dbReference>
<dbReference type="InterPro" id="IPR010730">
    <property type="entry name" value="HET"/>
</dbReference>